<name>A0A2U3DY19_PURLI</name>
<evidence type="ECO:0000313" key="2">
    <source>
        <dbReference type="Proteomes" id="UP000245956"/>
    </source>
</evidence>
<reference evidence="1 2" key="1">
    <citation type="journal article" date="2016" name="Front. Microbiol.">
        <title>Genome and transcriptome sequences reveal the specific parasitism of the nematophagous Purpureocillium lilacinum 36-1.</title>
        <authorList>
            <person name="Xie J."/>
            <person name="Li S."/>
            <person name="Mo C."/>
            <person name="Xiao X."/>
            <person name="Peng D."/>
            <person name="Wang G."/>
            <person name="Xiao Y."/>
        </authorList>
    </citation>
    <scope>NUCLEOTIDE SEQUENCE [LARGE SCALE GENOMIC DNA]</scope>
    <source>
        <strain evidence="1 2">36-1</strain>
    </source>
</reference>
<accession>A0A2U3DY19</accession>
<proteinExistence type="predicted"/>
<organism evidence="1 2">
    <name type="scientific">Purpureocillium lilacinum</name>
    <name type="common">Paecilomyces lilacinus</name>
    <dbReference type="NCBI Taxonomy" id="33203"/>
    <lineage>
        <taxon>Eukaryota</taxon>
        <taxon>Fungi</taxon>
        <taxon>Dikarya</taxon>
        <taxon>Ascomycota</taxon>
        <taxon>Pezizomycotina</taxon>
        <taxon>Sordariomycetes</taxon>
        <taxon>Hypocreomycetidae</taxon>
        <taxon>Hypocreales</taxon>
        <taxon>Ophiocordycipitaceae</taxon>
        <taxon>Purpureocillium</taxon>
    </lineage>
</organism>
<comment type="caution">
    <text evidence="1">The sequence shown here is derived from an EMBL/GenBank/DDBJ whole genome shotgun (WGS) entry which is preliminary data.</text>
</comment>
<dbReference type="EMBL" id="LCWV01000020">
    <property type="protein sequence ID" value="PWI67155.1"/>
    <property type="molecule type" value="Genomic_DNA"/>
</dbReference>
<dbReference type="AlphaFoldDB" id="A0A2U3DY19"/>
<gene>
    <name evidence="1" type="ORF">PCL_04317</name>
</gene>
<protein>
    <submittedName>
        <fullName evidence="1">Uncharacterized protein</fullName>
    </submittedName>
</protein>
<sequence>MSGSVCRIRCGVCVAQGTTWAAAAKGATVGQRSIFALVTGAILTLNHRPHGEAEPTPPLALAALHRSARPPLFPMPRNEESYPTAHCTCRCMCLAAAASDTKSGTRTRDTPYGIPDAGVICRSETSVSISIWRKGGAEPVRTRRGPVPWTQTFLGVFVCEINMPLARRGRRITAHHRSEGLVSPALALEFA</sequence>
<evidence type="ECO:0000313" key="1">
    <source>
        <dbReference type="EMBL" id="PWI67155.1"/>
    </source>
</evidence>
<dbReference type="Proteomes" id="UP000245956">
    <property type="component" value="Unassembled WGS sequence"/>
</dbReference>